<feature type="domain" description="SCP" evidence="1">
    <location>
        <begin position="107"/>
        <end position="218"/>
    </location>
</feature>
<dbReference type="RefSeq" id="WP_027845880.1">
    <property type="nucleotide sequence ID" value="NZ_LMTZ01000022.1"/>
</dbReference>
<dbReference type="InterPro" id="IPR014044">
    <property type="entry name" value="CAP_dom"/>
</dbReference>
<dbReference type="GO" id="GO:0008233">
    <property type="term" value="F:peptidase activity"/>
    <property type="evidence" value="ECO:0007669"/>
    <property type="project" value="UniProtKB-KW"/>
</dbReference>
<evidence type="ECO:0000313" key="3">
    <source>
        <dbReference type="EMBL" id="KST69522.1"/>
    </source>
</evidence>
<dbReference type="Proteomes" id="UP000053372">
    <property type="component" value="Unassembled WGS sequence"/>
</dbReference>
<comment type="caution">
    <text evidence="3">The sequence shown here is derived from an EMBL/GenBank/DDBJ whole genome shotgun (WGS) entry which is preliminary data.</text>
</comment>
<dbReference type="Pfam" id="PF00188">
    <property type="entry name" value="CAP"/>
    <property type="match status" value="1"/>
</dbReference>
<proteinExistence type="predicted"/>
<dbReference type="PROSITE" id="PS51257">
    <property type="entry name" value="PROKAR_LIPOPROTEIN"/>
    <property type="match status" value="1"/>
</dbReference>
<evidence type="ECO:0000259" key="1">
    <source>
        <dbReference type="Pfam" id="PF00188"/>
    </source>
</evidence>
<evidence type="ECO:0000313" key="2">
    <source>
        <dbReference type="EMBL" id="KST69369.1"/>
    </source>
</evidence>
<dbReference type="InterPro" id="IPR035940">
    <property type="entry name" value="CAP_sf"/>
</dbReference>
<keyword evidence="3" id="KW-0645">Protease</keyword>
<dbReference type="GO" id="GO:0006508">
    <property type="term" value="P:proteolysis"/>
    <property type="evidence" value="ECO:0007669"/>
    <property type="project" value="UniProtKB-KW"/>
</dbReference>
<dbReference type="CDD" id="cd05379">
    <property type="entry name" value="CAP_bacterial"/>
    <property type="match status" value="1"/>
</dbReference>
<dbReference type="PANTHER" id="PTHR31157">
    <property type="entry name" value="SCP DOMAIN-CONTAINING PROTEIN"/>
    <property type="match status" value="1"/>
</dbReference>
<reference evidence="3 4" key="1">
    <citation type="journal article" date="2015" name="Genome Announc.">
        <title>Draft Genome of the Euendolithic (true boring) Cyanobacterium Mastigocoleus testarum strain BC008.</title>
        <authorList>
            <person name="Guida B.S."/>
            <person name="Garcia-Pichel F."/>
        </authorList>
    </citation>
    <scope>NUCLEOTIDE SEQUENCE [LARGE SCALE GENOMIC DNA]</scope>
    <source>
        <strain evidence="3 4">BC008</strain>
    </source>
</reference>
<gene>
    <name evidence="2" type="ORF">BC008_04040</name>
    <name evidence="3" type="ORF">BC008_04275</name>
</gene>
<accession>A0A0V7ZYJ6</accession>
<evidence type="ECO:0000313" key="4">
    <source>
        <dbReference type="Proteomes" id="UP000053372"/>
    </source>
</evidence>
<keyword evidence="3" id="KW-0378">Hydrolase</keyword>
<name>A0A0V7ZYJ6_9CYAN</name>
<dbReference type="AlphaFoldDB" id="A0A0V7ZYJ6"/>
<dbReference type="Gene3D" id="3.40.33.10">
    <property type="entry name" value="CAP"/>
    <property type="match status" value="1"/>
</dbReference>
<dbReference type="EMBL" id="LMTZ01000022">
    <property type="protein sequence ID" value="KST69522.1"/>
    <property type="molecule type" value="Genomic_DNA"/>
</dbReference>
<dbReference type="OrthoDB" id="7550377at2"/>
<keyword evidence="4" id="KW-1185">Reference proteome</keyword>
<dbReference type="PANTHER" id="PTHR31157:SF1">
    <property type="entry name" value="SCP DOMAIN-CONTAINING PROTEIN"/>
    <property type="match status" value="1"/>
</dbReference>
<sequence>MRRLISWILTPFSLLTASCDVLMEQKSSVAENLTANTDVTTDNHLSPLERRVVDEMNKARTNPAAYASVLEEYRNRFEGKRVRISSNVYLQTQEGVSAVDEAIAFLRTTPPVGTLTVSKGMSLAAKDHVQDQGPKGIVGHTGSDGSDPFTRLNRYGNWEITAGENISYGSHTAQDIVMQLIIDDGVPDRGHRINMFNPQFKVTGVAFGIHDTYRQMCVITYAGGYREAT</sequence>
<organism evidence="3 4">
    <name type="scientific">Mastigocoleus testarum BC008</name>
    <dbReference type="NCBI Taxonomy" id="371196"/>
    <lineage>
        <taxon>Bacteria</taxon>
        <taxon>Bacillati</taxon>
        <taxon>Cyanobacteriota</taxon>
        <taxon>Cyanophyceae</taxon>
        <taxon>Nostocales</taxon>
        <taxon>Hapalosiphonaceae</taxon>
        <taxon>Mastigocoleus</taxon>
    </lineage>
</organism>
<protein>
    <submittedName>
        <fullName evidence="3">Serine protease</fullName>
    </submittedName>
</protein>
<dbReference type="EMBL" id="LMTZ01000025">
    <property type="protein sequence ID" value="KST69369.1"/>
    <property type="molecule type" value="Genomic_DNA"/>
</dbReference>
<dbReference type="SUPFAM" id="SSF55797">
    <property type="entry name" value="PR-1-like"/>
    <property type="match status" value="1"/>
</dbReference>